<dbReference type="InParanoid" id="A0A200QF17"/>
<sequence length="522" mass="59059">MPLPPPLQLPPTPLHHESSPMAASSPSSETPNSQTHFSPSPISIAYPDCDKQTINEMLLVIVDKVVSVLEKGGLGEMLGATKNTPTLDFGEDLWKTVWEVSNSVLEDIMKERKKEEMKRLLQCEEVKDMTRFASEVGVRGEMLREMRFKWAKEKMQEVEFYQNLESIRQQDQLAQEEEEAKAKNTGVDAVEEAVIVEDGDNVDVEEKKPKVVALPLRKGKIKYKIYGLDLSDAKWAEVADRIHEAEKLIIPDEPKPVTGKCKLIAELVLSEEPFQTNIRDYSKLIDAHAKDNRIEDAERILKKMTEKGIEPDILTITILVNMYSKANNLDRAKEAFEGLRSRGFQPDVRTYKSMIMAYVNAGQPKLGESLRRDMEAKDIKPTKDIYMALLRSFSERGDAEAADRIFSTMQYAHLQLNLESGTLLVEAYGHAGDPEQARNKFNNMIRLGHRLDDRCTASMIAAYEKKNLLDKALNLLLQLEKDGFEPGIATCTVLVDWLGKLQLVDEAEEMLRKITEKGILLP</sequence>
<organism evidence="5 6">
    <name type="scientific">Macleaya cordata</name>
    <name type="common">Five-seeded plume-poppy</name>
    <name type="synonym">Bocconia cordata</name>
    <dbReference type="NCBI Taxonomy" id="56857"/>
    <lineage>
        <taxon>Eukaryota</taxon>
        <taxon>Viridiplantae</taxon>
        <taxon>Streptophyta</taxon>
        <taxon>Embryophyta</taxon>
        <taxon>Tracheophyta</taxon>
        <taxon>Spermatophyta</taxon>
        <taxon>Magnoliopsida</taxon>
        <taxon>Ranunculales</taxon>
        <taxon>Papaveraceae</taxon>
        <taxon>Papaveroideae</taxon>
        <taxon>Macleaya</taxon>
    </lineage>
</organism>
<reference evidence="5 6" key="1">
    <citation type="journal article" date="2017" name="Mol. Plant">
        <title>The Genome of Medicinal Plant Macleaya cordata Provides New Insights into Benzylisoquinoline Alkaloids Metabolism.</title>
        <authorList>
            <person name="Liu X."/>
            <person name="Liu Y."/>
            <person name="Huang P."/>
            <person name="Ma Y."/>
            <person name="Qing Z."/>
            <person name="Tang Q."/>
            <person name="Cao H."/>
            <person name="Cheng P."/>
            <person name="Zheng Y."/>
            <person name="Yuan Z."/>
            <person name="Zhou Y."/>
            <person name="Liu J."/>
            <person name="Tang Z."/>
            <person name="Zhuo Y."/>
            <person name="Zhang Y."/>
            <person name="Yu L."/>
            <person name="Huang J."/>
            <person name="Yang P."/>
            <person name="Peng Q."/>
            <person name="Zhang J."/>
            <person name="Jiang W."/>
            <person name="Zhang Z."/>
            <person name="Lin K."/>
            <person name="Ro D.K."/>
            <person name="Chen X."/>
            <person name="Xiong X."/>
            <person name="Shang Y."/>
            <person name="Huang S."/>
            <person name="Zeng J."/>
        </authorList>
    </citation>
    <scope>NUCLEOTIDE SEQUENCE [LARGE SCALE GENOMIC DNA]</scope>
    <source>
        <strain evidence="6">cv. BLH2017</strain>
        <tissue evidence="5">Root</tissue>
    </source>
</reference>
<dbReference type="Gene3D" id="1.25.40.10">
    <property type="entry name" value="Tetratricopeptide repeat domain"/>
    <property type="match status" value="2"/>
</dbReference>
<dbReference type="InterPro" id="IPR002885">
    <property type="entry name" value="PPR_rpt"/>
</dbReference>
<feature type="compositionally biased region" description="Pro residues" evidence="3">
    <location>
        <begin position="1"/>
        <end position="13"/>
    </location>
</feature>
<evidence type="ECO:0000313" key="5">
    <source>
        <dbReference type="EMBL" id="OVA09094.1"/>
    </source>
</evidence>
<feature type="repeat" description="PPR" evidence="2">
    <location>
        <begin position="277"/>
        <end position="311"/>
    </location>
</feature>
<evidence type="ECO:0000256" key="3">
    <source>
        <dbReference type="SAM" id="MobiDB-lite"/>
    </source>
</evidence>
<evidence type="ECO:0000259" key="4">
    <source>
        <dbReference type="Pfam" id="PF17177"/>
    </source>
</evidence>
<evidence type="ECO:0000256" key="2">
    <source>
        <dbReference type="PROSITE-ProRule" id="PRU00708"/>
    </source>
</evidence>
<gene>
    <name evidence="5" type="ORF">BVC80_9097g187</name>
</gene>
<name>A0A200QF17_MACCD</name>
<feature type="repeat" description="PPR" evidence="2">
    <location>
        <begin position="347"/>
        <end position="381"/>
    </location>
</feature>
<dbReference type="InterPro" id="IPR033443">
    <property type="entry name" value="PROP1-like_PPR_dom"/>
</dbReference>
<feature type="region of interest" description="Disordered" evidence="3">
    <location>
        <begin position="1"/>
        <end position="41"/>
    </location>
</feature>
<evidence type="ECO:0000256" key="1">
    <source>
        <dbReference type="ARBA" id="ARBA00022737"/>
    </source>
</evidence>
<feature type="compositionally biased region" description="Polar residues" evidence="3">
    <location>
        <begin position="29"/>
        <end position="41"/>
    </location>
</feature>
<dbReference type="PANTHER" id="PTHR46862">
    <property type="entry name" value="OS07G0661900 PROTEIN"/>
    <property type="match status" value="1"/>
</dbReference>
<keyword evidence="1" id="KW-0677">Repeat</keyword>
<evidence type="ECO:0000313" key="6">
    <source>
        <dbReference type="Proteomes" id="UP000195402"/>
    </source>
</evidence>
<proteinExistence type="predicted"/>
<feature type="repeat" description="PPR" evidence="2">
    <location>
        <begin position="312"/>
        <end position="346"/>
    </location>
</feature>
<feature type="repeat" description="PPR" evidence="2">
    <location>
        <begin position="452"/>
        <end position="486"/>
    </location>
</feature>
<accession>A0A200QF17</accession>
<dbReference type="OrthoDB" id="185373at2759"/>
<protein>
    <submittedName>
        <fullName evidence="5">Pentatricopeptide repeat</fullName>
    </submittedName>
</protein>
<dbReference type="InterPro" id="IPR011990">
    <property type="entry name" value="TPR-like_helical_dom_sf"/>
</dbReference>
<dbReference type="Pfam" id="PF17177">
    <property type="entry name" value="PPR_long"/>
    <property type="match status" value="1"/>
</dbReference>
<dbReference type="Pfam" id="PF01535">
    <property type="entry name" value="PPR"/>
    <property type="match status" value="3"/>
</dbReference>
<dbReference type="Proteomes" id="UP000195402">
    <property type="component" value="Unassembled WGS sequence"/>
</dbReference>
<dbReference type="OMA" id="FHAKENH"/>
<feature type="domain" description="PROP1-like PPR" evidence="4">
    <location>
        <begin position="267"/>
        <end position="409"/>
    </location>
</feature>
<dbReference type="PANTHER" id="PTHR46862:SF2">
    <property type="entry name" value="OS02G0611400 PROTEIN"/>
    <property type="match status" value="1"/>
</dbReference>
<dbReference type="NCBIfam" id="TIGR00756">
    <property type="entry name" value="PPR"/>
    <property type="match status" value="4"/>
</dbReference>
<feature type="compositionally biased region" description="Low complexity" evidence="3">
    <location>
        <begin position="19"/>
        <end position="28"/>
    </location>
</feature>
<dbReference type="PROSITE" id="PS51375">
    <property type="entry name" value="PPR"/>
    <property type="match status" value="4"/>
</dbReference>
<dbReference type="EMBL" id="MVGT01002224">
    <property type="protein sequence ID" value="OVA09094.1"/>
    <property type="molecule type" value="Genomic_DNA"/>
</dbReference>
<dbReference type="AlphaFoldDB" id="A0A200QF17"/>
<keyword evidence="6" id="KW-1185">Reference proteome</keyword>
<comment type="caution">
    <text evidence="5">The sequence shown here is derived from an EMBL/GenBank/DDBJ whole genome shotgun (WGS) entry which is preliminary data.</text>
</comment>